<dbReference type="GO" id="GO:0003677">
    <property type="term" value="F:DNA binding"/>
    <property type="evidence" value="ECO:0007669"/>
    <property type="project" value="UniProtKB-KW"/>
</dbReference>
<evidence type="ECO:0000256" key="4">
    <source>
        <dbReference type="ARBA" id="ARBA00022908"/>
    </source>
</evidence>
<comment type="subcellular location">
    <subcellularLocation>
        <location evidence="1">Cytoplasm</location>
    </subcellularLocation>
</comment>
<dbReference type="InterPro" id="IPR044068">
    <property type="entry name" value="CB"/>
</dbReference>
<dbReference type="OrthoDB" id="8300156at2759"/>
<accession>A0A7R8ZYC9</accession>
<dbReference type="Gene3D" id="1.10.150.130">
    <property type="match status" value="1"/>
</dbReference>
<dbReference type="PANTHER" id="PTHR30349:SF64">
    <property type="entry name" value="PROPHAGE INTEGRASE INTD-RELATED"/>
    <property type="match status" value="1"/>
</dbReference>
<dbReference type="Gene3D" id="1.10.443.10">
    <property type="entry name" value="Intergrase catalytic core"/>
    <property type="match status" value="1"/>
</dbReference>
<dbReference type="Pfam" id="PF00589">
    <property type="entry name" value="Phage_integrase"/>
    <property type="match status" value="1"/>
</dbReference>
<evidence type="ECO:0000256" key="3">
    <source>
        <dbReference type="ARBA" id="ARBA00022490"/>
    </source>
</evidence>
<dbReference type="Pfam" id="PF13495">
    <property type="entry name" value="Phage_int_SAM_4"/>
    <property type="match status" value="1"/>
</dbReference>
<sequence>MFKSPFLNQLYQFMLVRGYSKRTIKTYFTWIRSFIHFHGTRHPRELGATEVEQYLTHLAVNRRVSPSTQSLALNALVFLYDKFLEMPLGDVSAFRRSKRAPKLPVVLTVGEVQALLQHVPIPHRLMVSLLYGSGLRRMELVRLRVGDIDLDMKQIRVWNGKGFKHRITTMAPELLPDIQRQVIKVQQLLDEDLLDPRFAGVWLPDGLARKYSKAIKRLHWQYLFPASRLSTEPATGLIRRHHLDESLVNRIVKQAGKEAGIQKPISPHTLRHSFATHLLQNGTDIRTVQSQLGHADVKTTEIYTHILKQGADGVRSPLSSLLSKTAT</sequence>
<dbReference type="InterPro" id="IPR011010">
    <property type="entry name" value="DNA_brk_join_enz"/>
</dbReference>
<dbReference type="InterPro" id="IPR050090">
    <property type="entry name" value="Tyrosine_recombinase_XerCD"/>
</dbReference>
<dbReference type="InterPro" id="IPR004107">
    <property type="entry name" value="Integrase_SAM-like_N"/>
</dbReference>
<dbReference type="InterPro" id="IPR013762">
    <property type="entry name" value="Integrase-like_cat_sf"/>
</dbReference>
<dbReference type="GO" id="GO:0006310">
    <property type="term" value="P:DNA recombination"/>
    <property type="evidence" value="ECO:0007669"/>
    <property type="project" value="UniProtKB-KW"/>
</dbReference>
<dbReference type="PANTHER" id="PTHR30349">
    <property type="entry name" value="PHAGE INTEGRASE-RELATED"/>
    <property type="match status" value="1"/>
</dbReference>
<dbReference type="InterPro" id="IPR011946">
    <property type="entry name" value="Integrase_integron-type"/>
</dbReference>
<dbReference type="PROSITE" id="PS51900">
    <property type="entry name" value="CB"/>
    <property type="match status" value="1"/>
</dbReference>
<keyword evidence="3" id="KW-0963">Cytoplasm</keyword>
<dbReference type="EMBL" id="OB679524">
    <property type="protein sequence ID" value="CAD7236500.1"/>
    <property type="molecule type" value="Genomic_DNA"/>
</dbReference>
<protein>
    <submittedName>
        <fullName evidence="7">Uncharacterized protein</fullName>
    </submittedName>
</protein>
<dbReference type="PROSITE" id="PS51898">
    <property type="entry name" value="TYR_RECOMBINASE"/>
    <property type="match status" value="1"/>
</dbReference>
<reference evidence="7" key="1">
    <citation type="submission" date="2020-11" db="EMBL/GenBank/DDBJ databases">
        <authorList>
            <person name="Tran Van P."/>
        </authorList>
    </citation>
    <scope>NUCLEOTIDE SEQUENCE</scope>
</reference>
<dbReference type="NCBIfam" id="TIGR02249">
    <property type="entry name" value="integrase_gron"/>
    <property type="match status" value="1"/>
</dbReference>
<comment type="similarity">
    <text evidence="2">Belongs to the 'phage' integrase family.</text>
</comment>
<dbReference type="SUPFAM" id="SSF56349">
    <property type="entry name" value="DNA breaking-rejoining enzymes"/>
    <property type="match status" value="1"/>
</dbReference>
<dbReference type="InterPro" id="IPR002104">
    <property type="entry name" value="Integrase_catalytic"/>
</dbReference>
<evidence type="ECO:0000313" key="7">
    <source>
        <dbReference type="EMBL" id="CAD7236500.1"/>
    </source>
</evidence>
<keyword evidence="5" id="KW-0238">DNA-binding</keyword>
<dbReference type="GO" id="GO:0015074">
    <property type="term" value="P:DNA integration"/>
    <property type="evidence" value="ECO:0007669"/>
    <property type="project" value="UniProtKB-KW"/>
</dbReference>
<dbReference type="AlphaFoldDB" id="A0A7R8ZYC9"/>
<evidence type="ECO:0000256" key="6">
    <source>
        <dbReference type="ARBA" id="ARBA00023172"/>
    </source>
</evidence>
<keyword evidence="6" id="KW-0233">DNA recombination</keyword>
<organism evidence="7">
    <name type="scientific">Cyprideis torosa</name>
    <dbReference type="NCBI Taxonomy" id="163714"/>
    <lineage>
        <taxon>Eukaryota</taxon>
        <taxon>Metazoa</taxon>
        <taxon>Ecdysozoa</taxon>
        <taxon>Arthropoda</taxon>
        <taxon>Crustacea</taxon>
        <taxon>Oligostraca</taxon>
        <taxon>Ostracoda</taxon>
        <taxon>Podocopa</taxon>
        <taxon>Podocopida</taxon>
        <taxon>Cytherocopina</taxon>
        <taxon>Cytheroidea</taxon>
        <taxon>Cytherideidae</taxon>
        <taxon>Cyprideis</taxon>
    </lineage>
</organism>
<proteinExistence type="inferred from homology"/>
<gene>
    <name evidence="7" type="ORF">CTOB1V02_LOCUS14315</name>
</gene>
<name>A0A7R8ZYC9_9CRUS</name>
<dbReference type="FunFam" id="1.10.443.10:FF:000007">
    <property type="entry name" value="Tyrosine recombinase XerC"/>
    <property type="match status" value="1"/>
</dbReference>
<dbReference type="InterPro" id="IPR010998">
    <property type="entry name" value="Integrase_recombinase_N"/>
</dbReference>
<dbReference type="GO" id="GO:0005737">
    <property type="term" value="C:cytoplasm"/>
    <property type="evidence" value="ECO:0007669"/>
    <property type="project" value="UniProtKB-SubCell"/>
</dbReference>
<keyword evidence="4" id="KW-0229">DNA integration</keyword>
<evidence type="ECO:0000256" key="1">
    <source>
        <dbReference type="ARBA" id="ARBA00004496"/>
    </source>
</evidence>
<evidence type="ECO:0000256" key="2">
    <source>
        <dbReference type="ARBA" id="ARBA00008857"/>
    </source>
</evidence>
<evidence type="ECO:0000256" key="5">
    <source>
        <dbReference type="ARBA" id="ARBA00023125"/>
    </source>
</evidence>